<evidence type="ECO:0000313" key="7">
    <source>
        <dbReference type="Proteomes" id="UP000008457"/>
    </source>
</evidence>
<evidence type="ECO:0000256" key="5">
    <source>
        <dbReference type="PIRSR" id="PIRSR001365-2"/>
    </source>
</evidence>
<dbReference type="Pfam" id="PF00701">
    <property type="entry name" value="DHDPS"/>
    <property type="match status" value="1"/>
</dbReference>
<dbReference type="STRING" id="697281.Mahau_1779"/>
<dbReference type="SUPFAM" id="SSF51569">
    <property type="entry name" value="Aldolase"/>
    <property type="match status" value="1"/>
</dbReference>
<evidence type="ECO:0000313" key="6">
    <source>
        <dbReference type="EMBL" id="AEE96960.1"/>
    </source>
</evidence>
<dbReference type="InterPro" id="IPR013785">
    <property type="entry name" value="Aldolase_TIM"/>
</dbReference>
<keyword evidence="2" id="KW-0704">Schiff base</keyword>
<name>F4A0R4_MAHA5</name>
<keyword evidence="7" id="KW-1185">Reference proteome</keyword>
<dbReference type="EMBL" id="CP002360">
    <property type="protein sequence ID" value="AEE96960.1"/>
    <property type="molecule type" value="Genomic_DNA"/>
</dbReference>
<keyword evidence="1 3" id="KW-0456">Lyase</keyword>
<gene>
    <name evidence="6" type="ordered locus">Mahau_1779</name>
</gene>
<evidence type="ECO:0000256" key="2">
    <source>
        <dbReference type="ARBA" id="ARBA00023270"/>
    </source>
</evidence>
<dbReference type="OrthoDB" id="9771791at2"/>
<dbReference type="HOGENOM" id="CLU_049343_5_1_9"/>
<dbReference type="InterPro" id="IPR020624">
    <property type="entry name" value="Schiff_base-form_aldolases_CS"/>
</dbReference>
<dbReference type="CDD" id="cd00408">
    <property type="entry name" value="DHDPS-like"/>
    <property type="match status" value="1"/>
</dbReference>
<feature type="binding site" evidence="5">
    <location>
        <position position="45"/>
    </location>
    <ligand>
        <name>pyruvate</name>
        <dbReference type="ChEBI" id="CHEBI:15361"/>
    </ligand>
</feature>
<protein>
    <submittedName>
        <fullName evidence="6">Dihydrodipicolinate synthetase</fullName>
    </submittedName>
</protein>
<dbReference type="Proteomes" id="UP000008457">
    <property type="component" value="Chromosome"/>
</dbReference>
<dbReference type="PANTHER" id="PTHR12128">
    <property type="entry name" value="DIHYDRODIPICOLINATE SYNTHASE"/>
    <property type="match status" value="1"/>
</dbReference>
<dbReference type="PIRSF" id="PIRSF001365">
    <property type="entry name" value="DHDPS"/>
    <property type="match status" value="1"/>
</dbReference>
<sequence length="297" mass="33423">MLEGVITPIVTLFDKQGYVDYDAESHLVEYLLSKGINGILFMGSTGEFPYLSMDERKEFIDFAVKQVNHRVKVLVGTGSTYGRESLELTQYASKTGADYAMVITPYYFNYEDDTYYRYYEFLANNSDIPIMIYNYPALTGYCITPGIFKNIIEHIPAVVGIKDTIDSLSHIRAIIDVAQSVQRGVHVFCGFDDYLLPTLSLGGSGVIGGISNFAPDVLVGLYKEYRNGNITGIERQNRTLSHLMKLYGLWRPGSTVIKEALLAANIISEDNMADRIPAGRMPYDKLYELKTILRTYL</sequence>
<dbReference type="PROSITE" id="PS00665">
    <property type="entry name" value="DHDPS_1"/>
    <property type="match status" value="1"/>
</dbReference>
<accession>F4A0R4</accession>
<evidence type="ECO:0000256" key="4">
    <source>
        <dbReference type="PIRSR" id="PIRSR001365-1"/>
    </source>
</evidence>
<evidence type="ECO:0000256" key="3">
    <source>
        <dbReference type="PIRNR" id="PIRNR001365"/>
    </source>
</evidence>
<dbReference type="PANTHER" id="PTHR12128:SF28">
    <property type="entry name" value="2-DEHYDRO-3-DEOXY-D-GLUCONATE ALDOLASE YAGE-RELATED"/>
    <property type="match status" value="1"/>
</dbReference>
<feature type="binding site" evidence="5">
    <location>
        <position position="207"/>
    </location>
    <ligand>
        <name>pyruvate</name>
        <dbReference type="ChEBI" id="CHEBI:15361"/>
    </ligand>
</feature>
<dbReference type="eggNOG" id="COG0329">
    <property type="taxonomic scope" value="Bacteria"/>
</dbReference>
<dbReference type="KEGG" id="mas:Mahau_1779"/>
<dbReference type="InterPro" id="IPR002220">
    <property type="entry name" value="DapA-like"/>
</dbReference>
<dbReference type="GO" id="GO:0005829">
    <property type="term" value="C:cytosol"/>
    <property type="evidence" value="ECO:0007669"/>
    <property type="project" value="TreeGrafter"/>
</dbReference>
<organism evidence="6 7">
    <name type="scientific">Mahella australiensis (strain DSM 15567 / CIP 107919 / 50-1 BON)</name>
    <dbReference type="NCBI Taxonomy" id="697281"/>
    <lineage>
        <taxon>Bacteria</taxon>
        <taxon>Bacillati</taxon>
        <taxon>Bacillota</taxon>
        <taxon>Clostridia</taxon>
        <taxon>Thermoanaerobacterales</taxon>
        <taxon>Thermoanaerobacterales Family IV. Incertae Sedis</taxon>
        <taxon>Mahella</taxon>
    </lineage>
</organism>
<dbReference type="SMART" id="SM01130">
    <property type="entry name" value="DHDPS"/>
    <property type="match status" value="1"/>
</dbReference>
<dbReference type="GO" id="GO:0016829">
    <property type="term" value="F:lyase activity"/>
    <property type="evidence" value="ECO:0007669"/>
    <property type="project" value="UniProtKB-KW"/>
</dbReference>
<dbReference type="Gene3D" id="3.20.20.70">
    <property type="entry name" value="Aldolase class I"/>
    <property type="match status" value="1"/>
</dbReference>
<reference evidence="7" key="1">
    <citation type="submission" date="2010-11" db="EMBL/GenBank/DDBJ databases">
        <title>The complete genome of Mahella australiensis DSM 15567.</title>
        <authorList>
            <consortium name="US DOE Joint Genome Institute (JGI-PGF)"/>
            <person name="Lucas S."/>
            <person name="Copeland A."/>
            <person name="Lapidus A."/>
            <person name="Bruce D."/>
            <person name="Goodwin L."/>
            <person name="Pitluck S."/>
            <person name="Kyrpides N."/>
            <person name="Mavromatis K."/>
            <person name="Pagani I."/>
            <person name="Ivanova N."/>
            <person name="Teshima H."/>
            <person name="Brettin T."/>
            <person name="Detter J.C."/>
            <person name="Han C."/>
            <person name="Tapia R."/>
            <person name="Land M."/>
            <person name="Hauser L."/>
            <person name="Markowitz V."/>
            <person name="Cheng J.-F."/>
            <person name="Hugenholtz P."/>
            <person name="Woyke T."/>
            <person name="Wu D."/>
            <person name="Spring S."/>
            <person name="Pukall R."/>
            <person name="Steenblock K."/>
            <person name="Schneider S."/>
            <person name="Klenk H.-P."/>
            <person name="Eisen J.A."/>
        </authorList>
    </citation>
    <scope>NUCLEOTIDE SEQUENCE [LARGE SCALE GENOMIC DNA]</scope>
    <source>
        <strain evidence="7">DSM 15567 / CIP 107919 / 50-1 BON</strain>
    </source>
</reference>
<comment type="similarity">
    <text evidence="3">Belongs to the DapA family.</text>
</comment>
<dbReference type="PRINTS" id="PR00146">
    <property type="entry name" value="DHPICSNTHASE"/>
</dbReference>
<feature type="active site" description="Schiff-base intermediate with substrate" evidence="4">
    <location>
        <position position="162"/>
    </location>
</feature>
<feature type="active site" description="Proton donor/acceptor" evidence="4">
    <location>
        <position position="133"/>
    </location>
</feature>
<dbReference type="AlphaFoldDB" id="F4A0R4"/>
<evidence type="ECO:0000256" key="1">
    <source>
        <dbReference type="ARBA" id="ARBA00023239"/>
    </source>
</evidence>
<dbReference type="RefSeq" id="WP_013781388.1">
    <property type="nucleotide sequence ID" value="NC_015520.1"/>
</dbReference>
<reference evidence="6 7" key="2">
    <citation type="journal article" date="2011" name="Stand. Genomic Sci.">
        <title>Complete genome sequence of Mahella australiensis type strain (50-1 BON).</title>
        <authorList>
            <person name="Sikorski J."/>
            <person name="Teshima H."/>
            <person name="Nolan M."/>
            <person name="Lucas S."/>
            <person name="Hammon N."/>
            <person name="Deshpande S."/>
            <person name="Cheng J.F."/>
            <person name="Pitluck S."/>
            <person name="Liolios K."/>
            <person name="Pagani I."/>
            <person name="Ivanova N."/>
            <person name="Huntemann M."/>
            <person name="Mavromatis K."/>
            <person name="Ovchinikova G."/>
            <person name="Pati A."/>
            <person name="Tapia R."/>
            <person name="Han C."/>
            <person name="Goodwin L."/>
            <person name="Chen A."/>
            <person name="Palaniappan K."/>
            <person name="Land M."/>
            <person name="Hauser L."/>
            <person name="Ngatchou-Djao O.D."/>
            <person name="Rohde M."/>
            <person name="Pukall R."/>
            <person name="Spring S."/>
            <person name="Abt B."/>
            <person name="Goker M."/>
            <person name="Detter J.C."/>
            <person name="Woyke T."/>
            <person name="Bristow J."/>
            <person name="Markowitz V."/>
            <person name="Hugenholtz P."/>
            <person name="Eisen J.A."/>
            <person name="Kyrpides N.C."/>
            <person name="Klenk H.P."/>
            <person name="Lapidus A."/>
        </authorList>
    </citation>
    <scope>NUCLEOTIDE SEQUENCE [LARGE SCALE GENOMIC DNA]</scope>
    <source>
        <strain evidence="7">DSM 15567 / CIP 107919 / 50-1 BON</strain>
    </source>
</reference>
<proteinExistence type="inferred from homology"/>